<name>A0A160JHG4_9PROT</name>
<dbReference type="GO" id="GO:0005886">
    <property type="term" value="C:plasma membrane"/>
    <property type="evidence" value="ECO:0007669"/>
    <property type="project" value="UniProtKB-SubCell"/>
</dbReference>
<keyword evidence="6 9" id="KW-1133">Transmembrane helix</keyword>
<evidence type="ECO:0000256" key="1">
    <source>
        <dbReference type="ARBA" id="ARBA00004651"/>
    </source>
</evidence>
<feature type="transmembrane region" description="Helical" evidence="9">
    <location>
        <begin position="241"/>
        <end position="259"/>
    </location>
</feature>
<reference evidence="10 11" key="1">
    <citation type="journal article" date="2013" name="Int. J. Syst. Evol. Microbiol.">
        <title>Azospirillum humicireducens sp. nov., a nitrogen-fixing bacterium isolated from a microbial fuel cell.</title>
        <authorList>
            <person name="Zhou S."/>
            <person name="Han L."/>
            <person name="Wang Y."/>
            <person name="Yang G."/>
            <person name="Zhuang L."/>
            <person name="Hu P."/>
        </authorList>
    </citation>
    <scope>NUCLEOTIDE SEQUENCE [LARGE SCALE GENOMIC DNA]</scope>
    <source>
        <strain evidence="10 11">SgZ-5</strain>
    </source>
</reference>
<accession>A0A160JHG4</accession>
<evidence type="ECO:0000256" key="7">
    <source>
        <dbReference type="ARBA" id="ARBA00023136"/>
    </source>
</evidence>
<dbReference type="EMBL" id="CP015285">
    <property type="protein sequence ID" value="ANC92234.1"/>
    <property type="molecule type" value="Genomic_DNA"/>
</dbReference>
<dbReference type="GO" id="GO:0006865">
    <property type="term" value="P:amino acid transport"/>
    <property type="evidence" value="ECO:0007669"/>
    <property type="project" value="UniProtKB-KW"/>
</dbReference>
<dbReference type="CDD" id="cd06582">
    <property type="entry name" value="TM_PBP1_LivH_like"/>
    <property type="match status" value="1"/>
</dbReference>
<feature type="transmembrane region" description="Helical" evidence="9">
    <location>
        <begin position="6"/>
        <end position="28"/>
    </location>
</feature>
<evidence type="ECO:0000256" key="4">
    <source>
        <dbReference type="ARBA" id="ARBA00022692"/>
    </source>
</evidence>
<dbReference type="InterPro" id="IPR001851">
    <property type="entry name" value="ABC_transp_permease"/>
</dbReference>
<evidence type="ECO:0000256" key="3">
    <source>
        <dbReference type="ARBA" id="ARBA00022475"/>
    </source>
</evidence>
<dbReference type="Pfam" id="PF02653">
    <property type="entry name" value="BPD_transp_2"/>
    <property type="match status" value="1"/>
</dbReference>
<dbReference type="RefSeq" id="WP_063635300.1">
    <property type="nucleotide sequence ID" value="NZ_CP015285.1"/>
</dbReference>
<keyword evidence="11" id="KW-1185">Reference proteome</keyword>
<feature type="transmembrane region" description="Helical" evidence="9">
    <location>
        <begin position="61"/>
        <end position="80"/>
    </location>
</feature>
<dbReference type="PANTHER" id="PTHR11795:SF450">
    <property type="entry name" value="ABC TRANSPORTER PERMEASE PROTEIN"/>
    <property type="match status" value="1"/>
</dbReference>
<feature type="transmembrane region" description="Helical" evidence="9">
    <location>
        <begin position="142"/>
        <end position="160"/>
    </location>
</feature>
<feature type="transmembrane region" description="Helical" evidence="9">
    <location>
        <begin position="92"/>
        <end position="114"/>
    </location>
</feature>
<dbReference type="GO" id="GO:0022857">
    <property type="term" value="F:transmembrane transporter activity"/>
    <property type="evidence" value="ECO:0007669"/>
    <property type="project" value="InterPro"/>
</dbReference>
<evidence type="ECO:0000256" key="2">
    <source>
        <dbReference type="ARBA" id="ARBA00022448"/>
    </source>
</evidence>
<keyword evidence="5" id="KW-0029">Amino-acid transport</keyword>
<keyword evidence="2" id="KW-0813">Transport</keyword>
<dbReference type="Proteomes" id="UP000077405">
    <property type="component" value="Chromosome"/>
</dbReference>
<comment type="similarity">
    <text evidence="8">Belongs to the binding-protein-dependent transport system permease family. LivHM subfamily.</text>
</comment>
<evidence type="ECO:0000313" key="11">
    <source>
        <dbReference type="Proteomes" id="UP000077405"/>
    </source>
</evidence>
<evidence type="ECO:0000313" key="10">
    <source>
        <dbReference type="EMBL" id="ANC92234.1"/>
    </source>
</evidence>
<feature type="transmembrane region" description="Helical" evidence="9">
    <location>
        <begin position="188"/>
        <end position="211"/>
    </location>
</feature>
<evidence type="ECO:0000256" key="8">
    <source>
        <dbReference type="ARBA" id="ARBA00037998"/>
    </source>
</evidence>
<dbReference type="KEGG" id="ahu:A6A40_10155"/>
<feature type="transmembrane region" description="Helical" evidence="9">
    <location>
        <begin position="265"/>
        <end position="283"/>
    </location>
</feature>
<comment type="subcellular location">
    <subcellularLocation>
        <location evidence="1">Cell membrane</location>
        <topology evidence="1">Multi-pass membrane protein</topology>
    </subcellularLocation>
</comment>
<evidence type="ECO:0000256" key="9">
    <source>
        <dbReference type="SAM" id="Phobius"/>
    </source>
</evidence>
<dbReference type="InterPro" id="IPR052157">
    <property type="entry name" value="BCAA_transport_permease"/>
</dbReference>
<evidence type="ECO:0000256" key="6">
    <source>
        <dbReference type="ARBA" id="ARBA00022989"/>
    </source>
</evidence>
<keyword evidence="4 9" id="KW-0812">Transmembrane</keyword>
<keyword evidence="7 9" id="KW-0472">Membrane</keyword>
<dbReference type="PANTHER" id="PTHR11795">
    <property type="entry name" value="BRANCHED-CHAIN AMINO ACID TRANSPORT SYSTEM PERMEASE PROTEIN LIVH"/>
    <property type="match status" value="1"/>
</dbReference>
<evidence type="ECO:0000256" key="5">
    <source>
        <dbReference type="ARBA" id="ARBA00022970"/>
    </source>
</evidence>
<protein>
    <submittedName>
        <fullName evidence="10">Branched-chain amino acid ABC transporter permease</fullName>
    </submittedName>
</protein>
<gene>
    <name evidence="10" type="ORF">A6A40_10155</name>
</gene>
<dbReference type="STRING" id="1226968.A6A40_10155"/>
<proteinExistence type="inferred from homology"/>
<sequence>MFAELLQYMLSGLTIGAIYALAGLGFSIIYNASHVINFAQGEFIMVGGMASATLTASGVPLPLAVLIGCGGAMLVGVLVAKFAVERARNASTVTLIIITIGASIFLRGVAELIWGKDFKRLDAFSGETPIQILGASMQPQSLWVVGTAGVLIVAIGLFFAKTLTGKAILATSHNRLAAQLVGIDVKRVVLASFALSAALGAIGGAVVAPITFSYTEMGIMLGLKGFTAAVLGGLGHGPGAVAGGLIVGIAEALGAGYISSAYKDAVAFVIILAVLLFMPNGLFGKRGTERV</sequence>
<keyword evidence="3" id="KW-1003">Cell membrane</keyword>
<organism evidence="10 11">
    <name type="scientific">Azospirillum humicireducens</name>
    <dbReference type="NCBI Taxonomy" id="1226968"/>
    <lineage>
        <taxon>Bacteria</taxon>
        <taxon>Pseudomonadati</taxon>
        <taxon>Pseudomonadota</taxon>
        <taxon>Alphaproteobacteria</taxon>
        <taxon>Rhodospirillales</taxon>
        <taxon>Azospirillaceae</taxon>
        <taxon>Azospirillum</taxon>
    </lineage>
</organism>
<dbReference type="AlphaFoldDB" id="A0A160JHG4"/>
<dbReference type="OrthoDB" id="9778908at2"/>